<keyword evidence="3" id="KW-1185">Reference proteome</keyword>
<feature type="domain" description="Serine aminopeptidase S33" evidence="1">
    <location>
        <begin position="65"/>
        <end position="101"/>
    </location>
</feature>
<accession>A0AA39T5H4</accession>
<proteinExistence type="predicted"/>
<dbReference type="Pfam" id="PF12146">
    <property type="entry name" value="Hydrolase_4"/>
    <property type="match status" value="1"/>
</dbReference>
<sequence>MNFEEVSWGLTWSLFEEEVSLGLAYGGLKTMNFEKGLGNSRSELPCSDCLWFHFAVNETLPCSFRGILIIIEGLNEHSRRYSQFAKQLNSCNFGVYAMDCRSWWERWAAWIFSFT</sequence>
<evidence type="ECO:0000313" key="2">
    <source>
        <dbReference type="EMBL" id="KAK0601340.1"/>
    </source>
</evidence>
<dbReference type="InterPro" id="IPR022742">
    <property type="entry name" value="Hydrolase_4"/>
</dbReference>
<evidence type="ECO:0000259" key="1">
    <source>
        <dbReference type="Pfam" id="PF12146"/>
    </source>
</evidence>
<evidence type="ECO:0000313" key="3">
    <source>
        <dbReference type="Proteomes" id="UP001168877"/>
    </source>
</evidence>
<name>A0AA39T5H4_ACESA</name>
<dbReference type="EMBL" id="JAUESC010000003">
    <property type="protein sequence ID" value="KAK0601340.1"/>
    <property type="molecule type" value="Genomic_DNA"/>
</dbReference>
<comment type="caution">
    <text evidence="2">The sequence shown here is derived from an EMBL/GenBank/DDBJ whole genome shotgun (WGS) entry which is preliminary data.</text>
</comment>
<dbReference type="Proteomes" id="UP001168877">
    <property type="component" value="Unassembled WGS sequence"/>
</dbReference>
<gene>
    <name evidence="2" type="ORF">LWI29_023301</name>
</gene>
<dbReference type="AlphaFoldDB" id="A0AA39T5H4"/>
<reference evidence="2" key="1">
    <citation type="journal article" date="2022" name="Plant J.">
        <title>Strategies of tolerance reflected in two North American maple genomes.</title>
        <authorList>
            <person name="McEvoy S.L."/>
            <person name="Sezen U.U."/>
            <person name="Trouern-Trend A."/>
            <person name="McMahon S.M."/>
            <person name="Schaberg P.G."/>
            <person name="Yang J."/>
            <person name="Wegrzyn J.L."/>
            <person name="Swenson N.G."/>
        </authorList>
    </citation>
    <scope>NUCLEOTIDE SEQUENCE</scope>
    <source>
        <strain evidence="2">NS2018</strain>
    </source>
</reference>
<protein>
    <recommendedName>
        <fullName evidence="1">Serine aminopeptidase S33 domain-containing protein</fullName>
    </recommendedName>
</protein>
<reference evidence="2" key="2">
    <citation type="submission" date="2023-06" db="EMBL/GenBank/DDBJ databases">
        <authorList>
            <person name="Swenson N.G."/>
            <person name="Wegrzyn J.L."/>
            <person name="Mcevoy S.L."/>
        </authorList>
    </citation>
    <scope>NUCLEOTIDE SEQUENCE</scope>
    <source>
        <strain evidence="2">NS2018</strain>
        <tissue evidence="2">Leaf</tissue>
    </source>
</reference>
<organism evidence="2 3">
    <name type="scientific">Acer saccharum</name>
    <name type="common">Sugar maple</name>
    <dbReference type="NCBI Taxonomy" id="4024"/>
    <lineage>
        <taxon>Eukaryota</taxon>
        <taxon>Viridiplantae</taxon>
        <taxon>Streptophyta</taxon>
        <taxon>Embryophyta</taxon>
        <taxon>Tracheophyta</taxon>
        <taxon>Spermatophyta</taxon>
        <taxon>Magnoliopsida</taxon>
        <taxon>eudicotyledons</taxon>
        <taxon>Gunneridae</taxon>
        <taxon>Pentapetalae</taxon>
        <taxon>rosids</taxon>
        <taxon>malvids</taxon>
        <taxon>Sapindales</taxon>
        <taxon>Sapindaceae</taxon>
        <taxon>Hippocastanoideae</taxon>
        <taxon>Acereae</taxon>
        <taxon>Acer</taxon>
    </lineage>
</organism>